<proteinExistence type="inferred from homology"/>
<dbReference type="PANTHER" id="PTHR33508:SF1">
    <property type="entry name" value="UPF0056 MEMBRANE PROTEIN YHCE"/>
    <property type="match status" value="1"/>
</dbReference>
<dbReference type="EMBL" id="CP003098">
    <property type="protein sequence ID" value="AET33777.1"/>
    <property type="molecule type" value="Genomic_DNA"/>
</dbReference>
<evidence type="ECO:0000256" key="2">
    <source>
        <dbReference type="ARBA" id="ARBA00009784"/>
    </source>
</evidence>
<dbReference type="BioCyc" id="PSP1104324:GJSN-2337-MONOMER"/>
<feature type="transmembrane region" description="Helical" evidence="7">
    <location>
        <begin position="152"/>
        <end position="171"/>
    </location>
</feature>
<keyword evidence="5 7" id="KW-1133">Transmembrane helix</keyword>
<dbReference type="HOGENOM" id="CLU_079909_2_1_2"/>
<keyword evidence="9" id="KW-1185">Reference proteome</keyword>
<feature type="transmembrane region" description="Helical" evidence="7">
    <location>
        <begin position="91"/>
        <end position="111"/>
    </location>
</feature>
<keyword evidence="6 7" id="KW-0472">Membrane</keyword>
<name>G7VC91_9CREN</name>
<dbReference type="KEGG" id="pyr:P186_2391"/>
<gene>
    <name evidence="8" type="ORF">P186_2391</name>
</gene>
<dbReference type="Pfam" id="PF01914">
    <property type="entry name" value="MarC"/>
    <property type="match status" value="1"/>
</dbReference>
<reference evidence="8 9" key="1">
    <citation type="journal article" date="2012" name="J. Bacteriol.">
        <title>Complete genome sequence of strain 1860, a crenarchaeon of the genus pyrobaculum able to grow with various electron acceptors.</title>
        <authorList>
            <person name="Mardanov A.V."/>
            <person name="Gumerov V.M."/>
            <person name="Slobodkina G.B."/>
            <person name="Beletsky A.V."/>
            <person name="Bonch-Osmolovskaya E.A."/>
            <person name="Ravin N.V."/>
            <person name="Skryabin K.G."/>
        </authorList>
    </citation>
    <scope>NUCLEOTIDE SEQUENCE [LARGE SCALE GENOMIC DNA]</scope>
    <source>
        <strain evidence="8 9">1860</strain>
    </source>
</reference>
<feature type="transmembrane region" description="Helical" evidence="7">
    <location>
        <begin position="123"/>
        <end position="146"/>
    </location>
</feature>
<evidence type="ECO:0000313" key="8">
    <source>
        <dbReference type="EMBL" id="AET33777.1"/>
    </source>
</evidence>
<dbReference type="GO" id="GO:0005886">
    <property type="term" value="C:plasma membrane"/>
    <property type="evidence" value="ECO:0007669"/>
    <property type="project" value="UniProtKB-SubCell"/>
</dbReference>
<evidence type="ECO:0000256" key="6">
    <source>
        <dbReference type="ARBA" id="ARBA00023136"/>
    </source>
</evidence>
<keyword evidence="3" id="KW-1003">Cell membrane</keyword>
<dbReference type="InterPro" id="IPR002771">
    <property type="entry name" value="Multi_antbiot-R_MarC"/>
</dbReference>
<dbReference type="Proteomes" id="UP000005867">
    <property type="component" value="Chromosome"/>
</dbReference>
<dbReference type="STRING" id="1104324.P186_2391"/>
<dbReference type="AlphaFoldDB" id="G7VC91"/>
<dbReference type="PANTHER" id="PTHR33508">
    <property type="entry name" value="UPF0056 MEMBRANE PROTEIN YHCE"/>
    <property type="match status" value="1"/>
</dbReference>
<accession>G7VC91</accession>
<keyword evidence="4 7" id="KW-0812">Transmembrane</keyword>
<evidence type="ECO:0000256" key="3">
    <source>
        <dbReference type="ARBA" id="ARBA00022475"/>
    </source>
</evidence>
<dbReference type="eggNOG" id="arCOG01997">
    <property type="taxonomic scope" value="Archaea"/>
</dbReference>
<comment type="subcellular location">
    <subcellularLocation>
        <location evidence="1 7">Cell membrane</location>
        <topology evidence="1 7">Multi-pass membrane protein</topology>
    </subcellularLocation>
</comment>
<organism evidence="8 9">
    <name type="scientific">Pyrobaculum ferrireducens</name>
    <dbReference type="NCBI Taxonomy" id="1104324"/>
    <lineage>
        <taxon>Archaea</taxon>
        <taxon>Thermoproteota</taxon>
        <taxon>Thermoprotei</taxon>
        <taxon>Thermoproteales</taxon>
        <taxon>Thermoproteaceae</taxon>
        <taxon>Pyrobaculum</taxon>
    </lineage>
</organism>
<evidence type="ECO:0000256" key="1">
    <source>
        <dbReference type="ARBA" id="ARBA00004651"/>
    </source>
</evidence>
<evidence type="ECO:0000256" key="5">
    <source>
        <dbReference type="ARBA" id="ARBA00022989"/>
    </source>
</evidence>
<feature type="transmembrane region" description="Helical" evidence="7">
    <location>
        <begin position="29"/>
        <end position="47"/>
    </location>
</feature>
<evidence type="ECO:0000256" key="4">
    <source>
        <dbReference type="ARBA" id="ARBA00022692"/>
    </source>
</evidence>
<comment type="similarity">
    <text evidence="2 7">Belongs to the UPF0056 (MarC) family.</text>
</comment>
<evidence type="ECO:0000313" key="9">
    <source>
        <dbReference type="Proteomes" id="UP000005867"/>
    </source>
</evidence>
<sequence>MLAEWVKSLNPLCGCVVTPVEFLGLVGQLYAIMNPIGKLAIVGPLAVEKPEYVRKITIVVVVTVYILSSIFALSGGVILAVFGVSIDSFRIAGGIVLMAISIMTLVSGSYVGRLEITEEQAVVPLATPLIVGPGTITALIIMSSIYGPATALAVSVTASTAVAATLLLGIRVVRYVGATPMRLLGRFMSLIIASVATEMILTGVKNHVARWMS</sequence>
<evidence type="ECO:0000256" key="7">
    <source>
        <dbReference type="RuleBase" id="RU362048"/>
    </source>
</evidence>
<feature type="transmembrane region" description="Helical" evidence="7">
    <location>
        <begin position="59"/>
        <end position="85"/>
    </location>
</feature>
<protein>
    <recommendedName>
        <fullName evidence="7">UPF0056 membrane protein</fullName>
    </recommendedName>
</protein>
<feature type="transmembrane region" description="Helical" evidence="7">
    <location>
        <begin position="183"/>
        <end position="204"/>
    </location>
</feature>